<organism evidence="12 13">
    <name type="scientific">Ascidiaceihabitans donghaensis</name>
    <dbReference type="NCBI Taxonomy" id="1510460"/>
    <lineage>
        <taxon>Bacteria</taxon>
        <taxon>Pseudomonadati</taxon>
        <taxon>Pseudomonadota</taxon>
        <taxon>Alphaproteobacteria</taxon>
        <taxon>Rhodobacterales</taxon>
        <taxon>Paracoccaceae</taxon>
        <taxon>Ascidiaceihabitans</taxon>
    </lineage>
</organism>
<name>A0A2R8BBX1_9RHOB</name>
<dbReference type="EMBL" id="OMOR01000001">
    <property type="protein sequence ID" value="SPH20573.1"/>
    <property type="molecule type" value="Genomic_DNA"/>
</dbReference>
<dbReference type="GO" id="GO:0051539">
    <property type="term" value="F:4 iron, 4 sulfur cluster binding"/>
    <property type="evidence" value="ECO:0007669"/>
    <property type="project" value="UniProtKB-KW"/>
</dbReference>
<evidence type="ECO:0000313" key="12">
    <source>
        <dbReference type="EMBL" id="SPH20573.1"/>
    </source>
</evidence>
<keyword evidence="8" id="KW-0411">Iron-sulfur</keyword>
<dbReference type="InterPro" id="IPR007197">
    <property type="entry name" value="rSAM"/>
</dbReference>
<keyword evidence="10" id="KW-0456">Lyase</keyword>
<proteinExistence type="inferred from homology"/>
<evidence type="ECO:0000313" key="13">
    <source>
        <dbReference type="Proteomes" id="UP000244880"/>
    </source>
</evidence>
<accession>A0A2R8BBX1</accession>
<evidence type="ECO:0000256" key="2">
    <source>
        <dbReference type="ARBA" id="ARBA00005155"/>
    </source>
</evidence>
<dbReference type="SFLD" id="SFLDG01067">
    <property type="entry name" value="SPASM/twitch_domain_containing"/>
    <property type="match status" value="1"/>
</dbReference>
<evidence type="ECO:0000256" key="4">
    <source>
        <dbReference type="ARBA" id="ARBA00022485"/>
    </source>
</evidence>
<gene>
    <name evidence="12" type="ORF">ASD8599_01310</name>
</gene>
<keyword evidence="5" id="KW-0949">S-adenosyl-L-methionine</keyword>
<dbReference type="OrthoDB" id="9782387at2"/>
<dbReference type="Pfam" id="PF04055">
    <property type="entry name" value="Radical_SAM"/>
    <property type="match status" value="1"/>
</dbReference>
<evidence type="ECO:0000256" key="6">
    <source>
        <dbReference type="ARBA" id="ARBA00022723"/>
    </source>
</evidence>
<keyword evidence="4" id="KW-0004">4Fe-4S</keyword>
<dbReference type="SUPFAM" id="SSF102114">
    <property type="entry name" value="Radical SAM enzymes"/>
    <property type="match status" value="1"/>
</dbReference>
<keyword evidence="6" id="KW-0479">Metal-binding</keyword>
<comment type="similarity">
    <text evidence="3">Belongs to the radical SAM superfamily. NifB family.</text>
</comment>
<keyword evidence="9" id="KW-0535">Nitrogen fixation</keyword>
<dbReference type="AlphaFoldDB" id="A0A2R8BBX1"/>
<dbReference type="InterPro" id="IPR058240">
    <property type="entry name" value="rSAM_sf"/>
</dbReference>
<evidence type="ECO:0000256" key="5">
    <source>
        <dbReference type="ARBA" id="ARBA00022691"/>
    </source>
</evidence>
<evidence type="ECO:0000256" key="9">
    <source>
        <dbReference type="ARBA" id="ARBA00023231"/>
    </source>
</evidence>
<dbReference type="PROSITE" id="PS51918">
    <property type="entry name" value="RADICAL_SAM"/>
    <property type="match status" value="1"/>
</dbReference>
<dbReference type="Gene3D" id="3.20.20.70">
    <property type="entry name" value="Aldolase class I"/>
    <property type="match status" value="1"/>
</dbReference>
<evidence type="ECO:0000256" key="8">
    <source>
        <dbReference type="ARBA" id="ARBA00023014"/>
    </source>
</evidence>
<comment type="pathway">
    <text evidence="2">Cofactor biosynthesis; Fe-Mo cofactor biosynthesis.</text>
</comment>
<reference evidence="12 13" key="1">
    <citation type="submission" date="2018-03" db="EMBL/GenBank/DDBJ databases">
        <authorList>
            <person name="Keele B.F."/>
        </authorList>
    </citation>
    <scope>NUCLEOTIDE SEQUENCE [LARGE SCALE GENOMIC DNA]</scope>
    <source>
        <strain evidence="12 13">CECT 8599</strain>
    </source>
</reference>
<dbReference type="GO" id="GO:0046872">
    <property type="term" value="F:metal ion binding"/>
    <property type="evidence" value="ECO:0007669"/>
    <property type="project" value="UniProtKB-KW"/>
</dbReference>
<dbReference type="PANTHER" id="PTHR43787">
    <property type="entry name" value="FEMO COFACTOR BIOSYNTHESIS PROTEIN NIFB-RELATED"/>
    <property type="match status" value="1"/>
</dbReference>
<comment type="cofactor">
    <cofactor evidence="1">
        <name>[4Fe-4S] cluster</name>
        <dbReference type="ChEBI" id="CHEBI:49883"/>
    </cofactor>
</comment>
<feature type="domain" description="Radical SAM core" evidence="11">
    <location>
        <begin position="62"/>
        <end position="288"/>
    </location>
</feature>
<keyword evidence="7" id="KW-0408">Iron</keyword>
<protein>
    <recommendedName>
        <fullName evidence="11">Radical SAM core domain-containing protein</fullName>
    </recommendedName>
</protein>
<keyword evidence="13" id="KW-1185">Reference proteome</keyword>
<evidence type="ECO:0000256" key="7">
    <source>
        <dbReference type="ARBA" id="ARBA00023004"/>
    </source>
</evidence>
<dbReference type="InterPro" id="IPR013785">
    <property type="entry name" value="Aldolase_TIM"/>
</dbReference>
<evidence type="ECO:0000256" key="1">
    <source>
        <dbReference type="ARBA" id="ARBA00001966"/>
    </source>
</evidence>
<dbReference type="CDD" id="cd01335">
    <property type="entry name" value="Radical_SAM"/>
    <property type="match status" value="1"/>
</dbReference>
<dbReference type="SFLD" id="SFLDS00029">
    <property type="entry name" value="Radical_SAM"/>
    <property type="match status" value="1"/>
</dbReference>
<evidence type="ECO:0000256" key="10">
    <source>
        <dbReference type="ARBA" id="ARBA00023239"/>
    </source>
</evidence>
<dbReference type="Proteomes" id="UP000244880">
    <property type="component" value="Unassembled WGS sequence"/>
</dbReference>
<dbReference type="GO" id="GO:0016829">
    <property type="term" value="F:lyase activity"/>
    <property type="evidence" value="ECO:0007669"/>
    <property type="project" value="UniProtKB-KW"/>
</dbReference>
<evidence type="ECO:0000259" key="11">
    <source>
        <dbReference type="PROSITE" id="PS51918"/>
    </source>
</evidence>
<sequence>MIDLEAIKAQRGNKPVPPGTYEESLAAMEQALEEDAPPSPEHIKINNRLVAWEAYLGIAKVKSFPTQLHVGLNDVCNARCAFCQYAPERSTANMIKADDLRRAKWLKYVRSFFPNAGLSEPLIHPEIEEIFEIVRDNAPHINMHLTTNVSLVSDRLLPVLVSNLNLMIISLNAARKETYEFLMPPLKWDRILRNLERIQEEKARQGRAHPELQAGYVLNKHNLDELPELPALLKSIGFTGCRIIELKVPEPIKSRELLTKDDVASHDKAHALKKFEEFESECRIHNIRLTQPLPAF</sequence>
<evidence type="ECO:0000256" key="3">
    <source>
        <dbReference type="ARBA" id="ARBA00006804"/>
    </source>
</evidence>
<dbReference type="RefSeq" id="WP_108827770.1">
    <property type="nucleotide sequence ID" value="NZ_OMOR01000001.1"/>
</dbReference>
<dbReference type="PANTHER" id="PTHR43787:SF13">
    <property type="entry name" value="FEMO COFACTOR BIOSYNTHESIS PROTEIN NIFB"/>
    <property type="match status" value="1"/>
</dbReference>